<dbReference type="InterPro" id="IPR043129">
    <property type="entry name" value="ATPase_NBD"/>
</dbReference>
<dbReference type="InterPro" id="IPR018485">
    <property type="entry name" value="FGGY_C"/>
</dbReference>
<dbReference type="Pfam" id="PF00370">
    <property type="entry name" value="FGGY_N"/>
    <property type="match status" value="1"/>
</dbReference>
<organism evidence="7 8">
    <name type="scientific">Bariatricus massiliensis</name>
    <dbReference type="NCBI Taxonomy" id="1745713"/>
    <lineage>
        <taxon>Bacteria</taxon>
        <taxon>Bacillati</taxon>
        <taxon>Bacillota</taxon>
        <taxon>Clostridia</taxon>
        <taxon>Lachnospirales</taxon>
        <taxon>Lachnospiraceae</taxon>
        <taxon>Bariatricus</taxon>
    </lineage>
</organism>
<dbReference type="Gene3D" id="3.30.420.40">
    <property type="match status" value="2"/>
</dbReference>
<dbReference type="InterPro" id="IPR018483">
    <property type="entry name" value="Carb_kinase_FGGY_CS"/>
</dbReference>
<evidence type="ECO:0000313" key="7">
    <source>
        <dbReference type="EMBL" id="MCB7386936.1"/>
    </source>
</evidence>
<dbReference type="PROSITE" id="PS00445">
    <property type="entry name" value="FGGY_KINASES_2"/>
    <property type="match status" value="1"/>
</dbReference>
<keyword evidence="2 4" id="KW-0808">Transferase</keyword>
<sequence length="506" mass="55745">MGKYLVGIDAGTTGCKTCVFDLDGNLMGMSYREYSCIYPKPGYVEQKPEDVLSKLFSTCKEAIENARIDADDISAMGLSTISNTFCLMDEHENLLYDFVVWNDIRVTGQEIEMLKENFSPEEHYHTAGRPITTGNAGIAKFLWFQNHEPEMWSKVSRICCTQDYYLKQFGADSYYVDDTSASRMAATDIVKHQWSEKHLKLAGLEGVQMPEIIVEPGKIVGTVKKEISNKTGLPVGCKICLGAIDQNCSTFGGGLVESGSAVMVIGTFGSCFIASDRPAYDPNMKLVVKENHGMGNYTVEGMSSAAGSAFRWYRDTCCQKEAAHAETLGEDVYDLIVEGAKESPIGANGVFFLPYLQGVSAKQDYNARGTFLGMTLKNDHNDMSRAVLEGVCYEMLDIVNAERAAGIPLSSIRIVGGAAKSDFWCQLFADIIQVPFEVVNTTETGCLGAAMYAGIALGIYESCRDAVKKAVTVSKVFYPDEGKAEEYQRVFDKWKNAYETLKDGFY</sequence>
<accession>A0ABS8DEU2</accession>
<comment type="similarity">
    <text evidence="1 4">Belongs to the FGGY kinase family.</text>
</comment>
<evidence type="ECO:0000256" key="4">
    <source>
        <dbReference type="RuleBase" id="RU003733"/>
    </source>
</evidence>
<feature type="domain" description="Carbohydrate kinase FGGY N-terminal" evidence="5">
    <location>
        <begin position="4"/>
        <end position="252"/>
    </location>
</feature>
<dbReference type="InterPro" id="IPR050406">
    <property type="entry name" value="FGGY_Carb_Kinase"/>
</dbReference>
<dbReference type="Proteomes" id="UP001299546">
    <property type="component" value="Unassembled WGS sequence"/>
</dbReference>
<evidence type="ECO:0000256" key="2">
    <source>
        <dbReference type="ARBA" id="ARBA00022679"/>
    </source>
</evidence>
<keyword evidence="3 4" id="KW-0418">Kinase</keyword>
<proteinExistence type="inferred from homology"/>
<evidence type="ECO:0000259" key="6">
    <source>
        <dbReference type="Pfam" id="PF02782"/>
    </source>
</evidence>
<dbReference type="PIRSF" id="PIRSF000538">
    <property type="entry name" value="GlpK"/>
    <property type="match status" value="1"/>
</dbReference>
<comment type="caution">
    <text evidence="7">The sequence shown here is derived from an EMBL/GenBank/DDBJ whole genome shotgun (WGS) entry which is preliminary data.</text>
</comment>
<evidence type="ECO:0000256" key="1">
    <source>
        <dbReference type="ARBA" id="ARBA00009156"/>
    </source>
</evidence>
<dbReference type="InterPro" id="IPR018484">
    <property type="entry name" value="FGGY_N"/>
</dbReference>
<dbReference type="EMBL" id="JAJCIS010000002">
    <property type="protein sequence ID" value="MCB7386936.1"/>
    <property type="molecule type" value="Genomic_DNA"/>
</dbReference>
<dbReference type="InterPro" id="IPR000577">
    <property type="entry name" value="Carb_kinase_FGGY"/>
</dbReference>
<dbReference type="SUPFAM" id="SSF53067">
    <property type="entry name" value="Actin-like ATPase domain"/>
    <property type="match status" value="2"/>
</dbReference>
<dbReference type="PANTHER" id="PTHR43095">
    <property type="entry name" value="SUGAR KINASE"/>
    <property type="match status" value="1"/>
</dbReference>
<dbReference type="Pfam" id="PF02782">
    <property type="entry name" value="FGGY_C"/>
    <property type="match status" value="1"/>
</dbReference>
<name>A0ABS8DEU2_9FIRM</name>
<evidence type="ECO:0000259" key="5">
    <source>
        <dbReference type="Pfam" id="PF00370"/>
    </source>
</evidence>
<protein>
    <submittedName>
        <fullName evidence="7">Carbohydrate kinase</fullName>
    </submittedName>
</protein>
<dbReference type="RefSeq" id="WP_066736034.1">
    <property type="nucleotide sequence ID" value="NZ_JAJCIQ010000002.1"/>
</dbReference>
<dbReference type="CDD" id="cd07779">
    <property type="entry name" value="ASKHA_NBD_FGGY_YgcE-like"/>
    <property type="match status" value="1"/>
</dbReference>
<feature type="domain" description="Carbohydrate kinase FGGY C-terminal" evidence="6">
    <location>
        <begin position="262"/>
        <end position="456"/>
    </location>
</feature>
<gene>
    <name evidence="7" type="ORF">LIZ65_06510</name>
</gene>
<reference evidence="7 8" key="1">
    <citation type="submission" date="2021-10" db="EMBL/GenBank/DDBJ databases">
        <title>Collection of gut derived symbiotic bacterial strains cultured from healthy donors.</title>
        <authorList>
            <person name="Lin H."/>
            <person name="Littmann E."/>
            <person name="Kohout C."/>
            <person name="Pamer E.G."/>
        </authorList>
    </citation>
    <scope>NUCLEOTIDE SEQUENCE [LARGE SCALE GENOMIC DNA]</scope>
    <source>
        <strain evidence="7 8">DFI.1.165</strain>
    </source>
</reference>
<evidence type="ECO:0000256" key="3">
    <source>
        <dbReference type="ARBA" id="ARBA00022777"/>
    </source>
</evidence>
<keyword evidence="8" id="KW-1185">Reference proteome</keyword>
<evidence type="ECO:0000313" key="8">
    <source>
        <dbReference type="Proteomes" id="UP001299546"/>
    </source>
</evidence>
<dbReference type="GO" id="GO:0016301">
    <property type="term" value="F:kinase activity"/>
    <property type="evidence" value="ECO:0007669"/>
    <property type="project" value="UniProtKB-KW"/>
</dbReference>